<accession>A0ABW8HEV7</accession>
<feature type="region of interest" description="Disordered" evidence="1">
    <location>
        <begin position="24"/>
        <end position="51"/>
    </location>
</feature>
<dbReference type="RefSeq" id="WP_158716732.1">
    <property type="nucleotide sequence ID" value="NZ_BEWC01000001.1"/>
</dbReference>
<reference evidence="2 3" key="1">
    <citation type="submission" date="2024-10" db="EMBL/GenBank/DDBJ databases">
        <title>The Natural Products Discovery Center: Release of the First 8490 Sequenced Strains for Exploring Actinobacteria Biosynthetic Diversity.</title>
        <authorList>
            <person name="Kalkreuter E."/>
            <person name="Kautsar S.A."/>
            <person name="Yang D."/>
            <person name="Bader C.D."/>
            <person name="Teijaro C.N."/>
            <person name="Fluegel L."/>
            <person name="Davis C.M."/>
            <person name="Simpson J.R."/>
            <person name="Lauterbach L."/>
            <person name="Steele A.D."/>
            <person name="Gui C."/>
            <person name="Meng S."/>
            <person name="Li G."/>
            <person name="Viehrig K."/>
            <person name="Ye F."/>
            <person name="Su P."/>
            <person name="Kiefer A.F."/>
            <person name="Nichols A."/>
            <person name="Cepeda A.J."/>
            <person name="Yan W."/>
            <person name="Fan B."/>
            <person name="Jiang Y."/>
            <person name="Adhikari A."/>
            <person name="Zheng C.-J."/>
            <person name="Schuster L."/>
            <person name="Cowan T.M."/>
            <person name="Smanski M.J."/>
            <person name="Chevrette M.G."/>
            <person name="De Carvalho L.P.S."/>
            <person name="Shen B."/>
        </authorList>
    </citation>
    <scope>NUCLEOTIDE SEQUENCE [LARGE SCALE GENOMIC DNA]</scope>
    <source>
        <strain evidence="2 3">NPDC093086</strain>
    </source>
</reference>
<keyword evidence="3" id="KW-1185">Reference proteome</keyword>
<dbReference type="Proteomes" id="UP001617907">
    <property type="component" value="Unassembled WGS sequence"/>
</dbReference>
<evidence type="ECO:0000313" key="2">
    <source>
        <dbReference type="EMBL" id="MFJ6039280.1"/>
    </source>
</evidence>
<gene>
    <name evidence="2" type="ORF">ACIQFM_23840</name>
</gene>
<dbReference type="EMBL" id="JBIVPC010000013">
    <property type="protein sequence ID" value="MFJ6039280.1"/>
    <property type="molecule type" value="Genomic_DNA"/>
</dbReference>
<dbReference type="GeneID" id="95509140"/>
<evidence type="ECO:0000313" key="3">
    <source>
        <dbReference type="Proteomes" id="UP001617907"/>
    </source>
</evidence>
<proteinExistence type="predicted"/>
<name>A0ABW8HEV7_9ACTN</name>
<comment type="caution">
    <text evidence="2">The sequence shown here is derived from an EMBL/GenBank/DDBJ whole genome shotgun (WGS) entry which is preliminary data.</text>
</comment>
<organism evidence="2 3">
    <name type="scientific">Streptomyces ardesiacus</name>
    <dbReference type="NCBI Taxonomy" id="285564"/>
    <lineage>
        <taxon>Bacteria</taxon>
        <taxon>Bacillati</taxon>
        <taxon>Actinomycetota</taxon>
        <taxon>Actinomycetes</taxon>
        <taxon>Kitasatosporales</taxon>
        <taxon>Streptomycetaceae</taxon>
        <taxon>Streptomyces</taxon>
    </lineage>
</organism>
<protein>
    <submittedName>
        <fullName evidence="2">Uncharacterized protein</fullName>
    </submittedName>
</protein>
<sequence length="51" mass="5550">MSAFLQQLPARALLERQRTAREGCCTAVREDPALPPGHGARRPQPPVSDTP</sequence>
<evidence type="ECO:0000256" key="1">
    <source>
        <dbReference type="SAM" id="MobiDB-lite"/>
    </source>
</evidence>